<sequence>MYQKLKKYVEISPGEFRGMVVFIVILSLIALAPYVYEKLMARPSYIVIETISPKLSELDKHKKTANNFNYDRAHEPQQVAELFRFNPNQLPVESWMKLGLSEKQAQSIKNYESKGGRFRSIKDVKKMYAISDEMFARLMPYIDLPEQNSSAKKFDTYKNSSIHKTKAAEVLAINSADSSALTELRGVGPAFASRIIKYRKRLGGFVALAQLKEIYGVDSAKYAQLAPQLRVDAENIERISLNRCTFENVKNFPYLKYKQSTAIIAYRNQHGRYSSVADLNKIAILDAETIRKIAPYFHTDD</sequence>
<keyword evidence="3" id="KW-1185">Reference proteome</keyword>
<gene>
    <name evidence="2" type="ORF">BCY91_03250</name>
</gene>
<dbReference type="GO" id="GO:0015628">
    <property type="term" value="P:protein secretion by the type II secretion system"/>
    <property type="evidence" value="ECO:0007669"/>
    <property type="project" value="TreeGrafter"/>
</dbReference>
<keyword evidence="1" id="KW-0812">Transmembrane</keyword>
<protein>
    <recommendedName>
        <fullName evidence="4">Competence protein ComEA</fullName>
    </recommendedName>
</protein>
<organism evidence="2 3">
    <name type="scientific">Pelobium manganitolerans</name>
    <dbReference type="NCBI Taxonomy" id="1842495"/>
    <lineage>
        <taxon>Bacteria</taxon>
        <taxon>Pseudomonadati</taxon>
        <taxon>Bacteroidota</taxon>
        <taxon>Sphingobacteriia</taxon>
        <taxon>Sphingobacteriales</taxon>
        <taxon>Sphingobacteriaceae</taxon>
        <taxon>Pelobium</taxon>
    </lineage>
</organism>
<name>A0A419S787_9SPHI</name>
<dbReference type="InterPro" id="IPR051675">
    <property type="entry name" value="Endo/Exo/Phosphatase_dom_1"/>
</dbReference>
<dbReference type="Pfam" id="PF12836">
    <property type="entry name" value="HHH_3"/>
    <property type="match status" value="2"/>
</dbReference>
<dbReference type="RefSeq" id="WP_120181365.1">
    <property type="nucleotide sequence ID" value="NZ_MBTA01000012.1"/>
</dbReference>
<accession>A0A419S787</accession>
<dbReference type="SUPFAM" id="SSF47781">
    <property type="entry name" value="RuvA domain 2-like"/>
    <property type="match status" value="3"/>
</dbReference>
<evidence type="ECO:0008006" key="4">
    <source>
        <dbReference type="Google" id="ProtNLM"/>
    </source>
</evidence>
<dbReference type="AlphaFoldDB" id="A0A419S787"/>
<reference evidence="2 3" key="1">
    <citation type="submission" date="2016-07" db="EMBL/GenBank/DDBJ databases">
        <title>Genome of Pelobium manganitolerans.</title>
        <authorList>
            <person name="Wu S."/>
            <person name="Wang G."/>
        </authorList>
    </citation>
    <scope>NUCLEOTIDE SEQUENCE [LARGE SCALE GENOMIC DNA]</scope>
    <source>
        <strain evidence="2 3">YS-25</strain>
    </source>
</reference>
<dbReference type="GO" id="GO:0015627">
    <property type="term" value="C:type II protein secretion system complex"/>
    <property type="evidence" value="ECO:0007669"/>
    <property type="project" value="TreeGrafter"/>
</dbReference>
<evidence type="ECO:0000313" key="3">
    <source>
        <dbReference type="Proteomes" id="UP000283433"/>
    </source>
</evidence>
<proteinExistence type="predicted"/>
<keyword evidence="1" id="KW-1133">Transmembrane helix</keyword>
<dbReference type="Proteomes" id="UP000283433">
    <property type="component" value="Unassembled WGS sequence"/>
</dbReference>
<dbReference type="Gene3D" id="1.10.150.280">
    <property type="entry name" value="AF1531-like domain"/>
    <property type="match status" value="3"/>
</dbReference>
<keyword evidence="1" id="KW-0472">Membrane</keyword>
<dbReference type="InterPro" id="IPR010994">
    <property type="entry name" value="RuvA_2-like"/>
</dbReference>
<dbReference type="OrthoDB" id="981124at2"/>
<dbReference type="PANTHER" id="PTHR21180">
    <property type="entry name" value="ENDONUCLEASE/EXONUCLEASE/PHOSPHATASE FAMILY DOMAIN-CONTAINING PROTEIN 1"/>
    <property type="match status" value="1"/>
</dbReference>
<dbReference type="PANTHER" id="PTHR21180:SF32">
    <property type="entry name" value="ENDONUCLEASE_EXONUCLEASE_PHOSPHATASE FAMILY DOMAIN-CONTAINING PROTEIN 1"/>
    <property type="match status" value="1"/>
</dbReference>
<feature type="transmembrane region" description="Helical" evidence="1">
    <location>
        <begin position="16"/>
        <end position="36"/>
    </location>
</feature>
<evidence type="ECO:0000313" key="2">
    <source>
        <dbReference type="EMBL" id="RKD17170.1"/>
    </source>
</evidence>
<dbReference type="EMBL" id="MBTA01000012">
    <property type="protein sequence ID" value="RKD17170.1"/>
    <property type="molecule type" value="Genomic_DNA"/>
</dbReference>
<evidence type="ECO:0000256" key="1">
    <source>
        <dbReference type="SAM" id="Phobius"/>
    </source>
</evidence>
<comment type="caution">
    <text evidence="2">The sequence shown here is derived from an EMBL/GenBank/DDBJ whole genome shotgun (WGS) entry which is preliminary data.</text>
</comment>